<dbReference type="PANTHER" id="PTHR34216:SF3">
    <property type="entry name" value="POLY-BETA-1,6-N-ACETYL-D-GLUCOSAMINE N-DEACETYLASE"/>
    <property type="match status" value="1"/>
</dbReference>
<comment type="caution">
    <text evidence="5">The sequence shown here is derived from an EMBL/GenBank/DDBJ whole genome shotgun (WGS) entry which is preliminary data.</text>
</comment>
<protein>
    <submittedName>
        <fullName evidence="5">Polysaccharide deacetylase</fullName>
    </submittedName>
</protein>
<comment type="subcellular location">
    <subcellularLocation>
        <location evidence="1">Secreted</location>
    </subcellularLocation>
</comment>
<dbReference type="InterPro" id="IPR011330">
    <property type="entry name" value="Glyco_hydro/deAcase_b/a-brl"/>
</dbReference>
<dbReference type="CDD" id="cd10972">
    <property type="entry name" value="CE4_DAC_u3_5s"/>
    <property type="match status" value="1"/>
</dbReference>
<gene>
    <name evidence="5" type="ORF">EDC14_102538</name>
</gene>
<organism evidence="5 6">
    <name type="scientific">Hydrogenispora ethanolica</name>
    <dbReference type="NCBI Taxonomy" id="1082276"/>
    <lineage>
        <taxon>Bacteria</taxon>
        <taxon>Bacillati</taxon>
        <taxon>Bacillota</taxon>
        <taxon>Hydrogenispora</taxon>
    </lineage>
</organism>
<dbReference type="Gene3D" id="3.20.20.370">
    <property type="entry name" value="Glycoside hydrolase/deacetylase"/>
    <property type="match status" value="1"/>
</dbReference>
<accession>A0A4R1R9Y4</accession>
<dbReference type="Proteomes" id="UP000295008">
    <property type="component" value="Unassembled WGS sequence"/>
</dbReference>
<dbReference type="SUPFAM" id="SSF88713">
    <property type="entry name" value="Glycoside hydrolase/deacetylase"/>
    <property type="match status" value="1"/>
</dbReference>
<dbReference type="GO" id="GO:0005576">
    <property type="term" value="C:extracellular region"/>
    <property type="evidence" value="ECO:0007669"/>
    <property type="project" value="UniProtKB-SubCell"/>
</dbReference>
<keyword evidence="2 3" id="KW-0732">Signal</keyword>
<reference evidence="5 6" key="1">
    <citation type="submission" date="2019-03" db="EMBL/GenBank/DDBJ databases">
        <title>Genomic Encyclopedia of Type Strains, Phase IV (KMG-IV): sequencing the most valuable type-strain genomes for metagenomic binning, comparative biology and taxonomic classification.</title>
        <authorList>
            <person name="Goeker M."/>
        </authorList>
    </citation>
    <scope>NUCLEOTIDE SEQUENCE [LARGE SCALE GENOMIC DNA]</scope>
    <source>
        <strain evidence="5 6">LX-B</strain>
    </source>
</reference>
<sequence>MVCLAILAFSLPHGFAGAGPSAKTGSKPAPVPAAAGPAGVRPNELGRLLILEYHLIGAPEAEWRRTPANFRKDLQLLYDSGYYPAPLADVVSGRLKVPAGKTPFVLTFDDSSQGQFRYLQEGERLVIDPQSAVGIMEQFKKEHPDFPLTATFYVLPAIPPKLRLFGQEEHIGRKLQYLAEHGYEIGSHTYWHQNLSKTDDLGVQKQMALANQAIQSYVPGYPVQSLSLPFGVHARNQVLEHDGEYQGIRYHYTSIVLVGSGPAPSPYAAGFNPYRLERIQAGDTAWGPGAYVERFRKNPALRFISDGDPATVTVPRAEAAKVGKLPPGMKLRRSIESGTGGRRELGL</sequence>
<dbReference type="InterPro" id="IPR002509">
    <property type="entry name" value="NODB_dom"/>
</dbReference>
<keyword evidence="6" id="KW-1185">Reference proteome</keyword>
<dbReference type="GO" id="GO:0016810">
    <property type="term" value="F:hydrolase activity, acting on carbon-nitrogen (but not peptide) bonds"/>
    <property type="evidence" value="ECO:0007669"/>
    <property type="project" value="InterPro"/>
</dbReference>
<evidence type="ECO:0000259" key="4">
    <source>
        <dbReference type="Pfam" id="PF01522"/>
    </source>
</evidence>
<evidence type="ECO:0000313" key="6">
    <source>
        <dbReference type="Proteomes" id="UP000295008"/>
    </source>
</evidence>
<name>A0A4R1R9Y4_HYDET</name>
<dbReference type="InterPro" id="IPR051398">
    <property type="entry name" value="Polysacch_Deacetylase"/>
</dbReference>
<feature type="domain" description="NodB homology" evidence="4">
    <location>
        <begin position="105"/>
        <end position="236"/>
    </location>
</feature>
<feature type="signal peptide" evidence="3">
    <location>
        <begin position="1"/>
        <end position="18"/>
    </location>
</feature>
<dbReference type="EMBL" id="SLUN01000025">
    <property type="protein sequence ID" value="TCL62419.1"/>
    <property type="molecule type" value="Genomic_DNA"/>
</dbReference>
<evidence type="ECO:0000256" key="2">
    <source>
        <dbReference type="ARBA" id="ARBA00022729"/>
    </source>
</evidence>
<proteinExistence type="predicted"/>
<dbReference type="Pfam" id="PF01522">
    <property type="entry name" value="Polysacc_deac_1"/>
    <property type="match status" value="1"/>
</dbReference>
<feature type="chain" id="PRO_5020198762" evidence="3">
    <location>
        <begin position="19"/>
        <end position="347"/>
    </location>
</feature>
<dbReference type="AlphaFoldDB" id="A0A4R1R9Y4"/>
<dbReference type="GO" id="GO:0005975">
    <property type="term" value="P:carbohydrate metabolic process"/>
    <property type="evidence" value="ECO:0007669"/>
    <property type="project" value="InterPro"/>
</dbReference>
<evidence type="ECO:0000313" key="5">
    <source>
        <dbReference type="EMBL" id="TCL62419.1"/>
    </source>
</evidence>
<dbReference type="PANTHER" id="PTHR34216">
    <property type="match status" value="1"/>
</dbReference>
<evidence type="ECO:0000256" key="3">
    <source>
        <dbReference type="SAM" id="SignalP"/>
    </source>
</evidence>
<evidence type="ECO:0000256" key="1">
    <source>
        <dbReference type="ARBA" id="ARBA00004613"/>
    </source>
</evidence>